<proteinExistence type="predicted"/>
<evidence type="ECO:0000313" key="3">
    <source>
        <dbReference type="Proteomes" id="UP000007875"/>
    </source>
</evidence>
<reference evidence="2" key="2">
    <citation type="submission" date="2025-08" db="UniProtKB">
        <authorList>
            <consortium name="Ensembl"/>
        </authorList>
    </citation>
    <scope>IDENTIFICATION</scope>
</reference>
<dbReference type="AlphaFoldDB" id="H2YB15"/>
<keyword evidence="3" id="KW-1185">Reference proteome</keyword>
<evidence type="ECO:0000313" key="2">
    <source>
        <dbReference type="Ensembl" id="ENSCSAVP00000002513.1"/>
    </source>
</evidence>
<dbReference type="HOGENOM" id="CLU_1634809_0_0_1"/>
<dbReference type="Proteomes" id="UP000007875">
    <property type="component" value="Unassembled WGS sequence"/>
</dbReference>
<evidence type="ECO:0000256" key="1">
    <source>
        <dbReference type="SAM" id="MobiDB-lite"/>
    </source>
</evidence>
<dbReference type="Ensembl" id="ENSCSAVT00000002554.1">
    <property type="protein sequence ID" value="ENSCSAVP00000002513.1"/>
    <property type="gene ID" value="ENSCSAVG00000001482.1"/>
</dbReference>
<feature type="region of interest" description="Disordered" evidence="1">
    <location>
        <begin position="21"/>
        <end position="45"/>
    </location>
</feature>
<dbReference type="InParanoid" id="H2YB15"/>
<sequence>MVINGDDPELLFRLFDTVEPQNRPTGNKIKRGRPKKTPREMPPPRLILDNNPCIIQSITEKLFPKLTINRSCVSMHAVEKPVTVDDEYGCSLISEVEDYSTIGLYAFGGKSNLLEEDADTAEDNTNVTSSTPMISRMTSLSLPQLSINQDYSQLLTEVAAVL</sequence>
<accession>H2YB15</accession>
<dbReference type="eggNOG" id="ENOG502S46N">
    <property type="taxonomic scope" value="Eukaryota"/>
</dbReference>
<protein>
    <submittedName>
        <fullName evidence="2">Uncharacterized protein</fullName>
    </submittedName>
</protein>
<reference evidence="3" key="1">
    <citation type="submission" date="2003-08" db="EMBL/GenBank/DDBJ databases">
        <authorList>
            <person name="Birren B."/>
            <person name="Nusbaum C."/>
            <person name="Abebe A."/>
            <person name="Abouelleil A."/>
            <person name="Adekoya E."/>
            <person name="Ait-zahra M."/>
            <person name="Allen N."/>
            <person name="Allen T."/>
            <person name="An P."/>
            <person name="Anderson M."/>
            <person name="Anderson S."/>
            <person name="Arachchi H."/>
            <person name="Armbruster J."/>
            <person name="Bachantsang P."/>
            <person name="Baldwin J."/>
            <person name="Barry A."/>
            <person name="Bayul T."/>
            <person name="Blitshsteyn B."/>
            <person name="Bloom T."/>
            <person name="Blye J."/>
            <person name="Boguslavskiy L."/>
            <person name="Borowsky M."/>
            <person name="Boukhgalter B."/>
            <person name="Brunache A."/>
            <person name="Butler J."/>
            <person name="Calixte N."/>
            <person name="Calvo S."/>
            <person name="Camarata J."/>
            <person name="Campo K."/>
            <person name="Chang J."/>
            <person name="Cheshatsang Y."/>
            <person name="Citroen M."/>
            <person name="Collymore A."/>
            <person name="Considine T."/>
            <person name="Cook A."/>
            <person name="Cooke P."/>
            <person name="Corum B."/>
            <person name="Cuomo C."/>
            <person name="David R."/>
            <person name="Dawoe T."/>
            <person name="Degray S."/>
            <person name="Dodge S."/>
            <person name="Dooley K."/>
            <person name="Dorje P."/>
            <person name="Dorjee K."/>
            <person name="Dorris L."/>
            <person name="Duffey N."/>
            <person name="Dupes A."/>
            <person name="Elkins T."/>
            <person name="Engels R."/>
            <person name="Erickson J."/>
            <person name="Farina A."/>
            <person name="Faro S."/>
            <person name="Ferreira P."/>
            <person name="Fischer H."/>
            <person name="Fitzgerald M."/>
            <person name="Foley K."/>
            <person name="Gage D."/>
            <person name="Galagan J."/>
            <person name="Gearin G."/>
            <person name="Gnerre S."/>
            <person name="Gnirke A."/>
            <person name="Goyette A."/>
            <person name="Graham J."/>
            <person name="Grandbois E."/>
            <person name="Gyaltsen K."/>
            <person name="Hafez N."/>
            <person name="Hagopian D."/>
            <person name="Hagos B."/>
            <person name="Hall J."/>
            <person name="Hatcher B."/>
            <person name="Heller A."/>
            <person name="Higgins H."/>
            <person name="Honan T."/>
            <person name="Horn A."/>
            <person name="Houde N."/>
            <person name="Hughes L."/>
            <person name="Hulme W."/>
            <person name="Husby E."/>
            <person name="Iliev I."/>
            <person name="Jaffe D."/>
            <person name="Jones C."/>
            <person name="Kamal M."/>
            <person name="Kamat A."/>
            <person name="Kamvysselis M."/>
            <person name="Karlsson E."/>
            <person name="Kells C."/>
            <person name="Kieu A."/>
            <person name="Kisner P."/>
            <person name="Kodira C."/>
            <person name="Kulbokas E."/>
            <person name="Labutti K."/>
            <person name="Lama D."/>
            <person name="Landers T."/>
            <person name="Leger J."/>
            <person name="Levine S."/>
            <person name="Lewis D."/>
            <person name="Lewis T."/>
            <person name="Lindblad-toh K."/>
            <person name="Liu X."/>
            <person name="Lokyitsang T."/>
            <person name="Lokyitsang Y."/>
            <person name="Lucien O."/>
            <person name="Lui A."/>
            <person name="Ma L.J."/>
            <person name="Mabbitt R."/>
            <person name="Macdonald J."/>
            <person name="Maclean C."/>
            <person name="Major J."/>
            <person name="Manning J."/>
            <person name="Marabella R."/>
            <person name="Maru K."/>
            <person name="Matthews C."/>
            <person name="Mauceli E."/>
            <person name="Mccarthy M."/>
            <person name="Mcdonough S."/>
            <person name="Mcghee T."/>
            <person name="Meldrim J."/>
            <person name="Meneus L."/>
            <person name="Mesirov J."/>
            <person name="Mihalev A."/>
            <person name="Mihova T."/>
            <person name="Mikkelsen T."/>
            <person name="Mlenga V."/>
            <person name="Moru K."/>
            <person name="Mozes J."/>
            <person name="Mulrain L."/>
            <person name="Munson G."/>
            <person name="Naylor J."/>
            <person name="Newes C."/>
            <person name="Nguyen C."/>
            <person name="Nguyen N."/>
            <person name="Nguyen T."/>
            <person name="Nicol R."/>
            <person name="Nielsen C."/>
            <person name="Nizzari M."/>
            <person name="Norbu C."/>
            <person name="Norbu N."/>
            <person name="O'donnell P."/>
            <person name="Okoawo O."/>
            <person name="O'leary S."/>
            <person name="Omotosho B."/>
            <person name="O'neill K."/>
            <person name="Osman S."/>
            <person name="Parker S."/>
            <person name="Perrin D."/>
            <person name="Phunkhang P."/>
            <person name="Piqani B."/>
            <person name="Purcell S."/>
            <person name="Rachupka T."/>
            <person name="Ramasamy U."/>
            <person name="Rameau R."/>
            <person name="Ray V."/>
            <person name="Raymond C."/>
            <person name="Retta R."/>
            <person name="Richardson S."/>
            <person name="Rise C."/>
            <person name="Rodriguez J."/>
            <person name="Rogers J."/>
            <person name="Rogov P."/>
            <person name="Rutman M."/>
            <person name="Schupbach R."/>
            <person name="Seaman C."/>
            <person name="Settipalli S."/>
            <person name="Sharpe T."/>
            <person name="Sheridan J."/>
            <person name="Sherpa N."/>
            <person name="Shi J."/>
            <person name="Smirnov S."/>
            <person name="Smith C."/>
            <person name="Sougnez C."/>
            <person name="Spencer B."/>
            <person name="Stalker J."/>
            <person name="Stange-thomann N."/>
            <person name="Stavropoulos S."/>
            <person name="Stetson K."/>
            <person name="Stone C."/>
            <person name="Stone S."/>
            <person name="Stubbs M."/>
            <person name="Talamas J."/>
            <person name="Tchuinga P."/>
            <person name="Tenzing P."/>
            <person name="Tesfaye S."/>
            <person name="Theodore J."/>
            <person name="Thoulutsang Y."/>
            <person name="Topham K."/>
            <person name="Towey S."/>
            <person name="Tsamla T."/>
            <person name="Tsomo N."/>
            <person name="Vallee D."/>
            <person name="Vassiliev H."/>
            <person name="Venkataraman V."/>
            <person name="Vinson J."/>
            <person name="Vo A."/>
            <person name="Wade C."/>
            <person name="Wang S."/>
            <person name="Wangchuk T."/>
            <person name="Wangdi T."/>
            <person name="Whittaker C."/>
            <person name="Wilkinson J."/>
            <person name="Wu Y."/>
            <person name="Wyman D."/>
            <person name="Yadav S."/>
            <person name="Yang S."/>
            <person name="Yang X."/>
            <person name="Yeager S."/>
            <person name="Yee E."/>
            <person name="Young G."/>
            <person name="Zainoun J."/>
            <person name="Zembeck L."/>
            <person name="Zimmer A."/>
            <person name="Zody M."/>
            <person name="Lander E."/>
        </authorList>
    </citation>
    <scope>NUCLEOTIDE SEQUENCE [LARGE SCALE GENOMIC DNA]</scope>
</reference>
<organism evidence="2 3">
    <name type="scientific">Ciona savignyi</name>
    <name type="common">Pacific transparent sea squirt</name>
    <dbReference type="NCBI Taxonomy" id="51511"/>
    <lineage>
        <taxon>Eukaryota</taxon>
        <taxon>Metazoa</taxon>
        <taxon>Chordata</taxon>
        <taxon>Tunicata</taxon>
        <taxon>Ascidiacea</taxon>
        <taxon>Phlebobranchia</taxon>
        <taxon>Cionidae</taxon>
        <taxon>Ciona</taxon>
    </lineage>
</organism>
<reference evidence="2" key="3">
    <citation type="submission" date="2025-09" db="UniProtKB">
        <authorList>
            <consortium name="Ensembl"/>
        </authorList>
    </citation>
    <scope>IDENTIFICATION</scope>
</reference>
<name>H2YB15_CIOSA</name>